<gene>
    <name evidence="1" type="ORF">M8C81_00365</name>
</gene>
<dbReference type="Proteomes" id="UP001202943">
    <property type="component" value="Unassembled WGS sequence"/>
</dbReference>
<name>A0AAW5HEM0_PSEPU</name>
<reference evidence="1" key="1">
    <citation type="submission" date="2022-05" db="EMBL/GenBank/DDBJ databases">
        <authorList>
            <person name="Yi M."/>
        </authorList>
    </citation>
    <scope>NUCLEOTIDE SEQUENCE</scope>
    <source>
        <strain evidence="1">DS2</strain>
    </source>
</reference>
<protein>
    <recommendedName>
        <fullName evidence="3">Sugar-binding protein</fullName>
    </recommendedName>
</protein>
<evidence type="ECO:0000313" key="1">
    <source>
        <dbReference type="EMBL" id="MCO1619052.1"/>
    </source>
</evidence>
<dbReference type="Gene3D" id="2.180.10.10">
    <property type="entry name" value="RHS repeat-associated core"/>
    <property type="match status" value="1"/>
</dbReference>
<reference evidence="1" key="2">
    <citation type="submission" date="2023-08" db="EMBL/GenBank/DDBJ databases">
        <title>Isolation, Identification, Denitrification Characteristics of A Highly Efficient Aerobic Denitrifying Bacterial Strain DS2.</title>
        <authorList>
            <person name="Wang H."/>
        </authorList>
    </citation>
    <scope>NUCLEOTIDE SEQUENCE</scope>
    <source>
        <strain evidence="1">DS2</strain>
    </source>
</reference>
<comment type="caution">
    <text evidence="1">The sequence shown here is derived from an EMBL/GenBank/DDBJ whole genome shotgun (WGS) entry which is preliminary data.</text>
</comment>
<evidence type="ECO:0000313" key="2">
    <source>
        <dbReference type="Proteomes" id="UP001202943"/>
    </source>
</evidence>
<dbReference type="EMBL" id="JAMHFX010000032">
    <property type="protein sequence ID" value="MCO1619052.1"/>
    <property type="molecule type" value="Genomic_DNA"/>
</dbReference>
<dbReference type="AlphaFoldDB" id="A0AAW5HEM0"/>
<sequence>SKAAAPVYKGDAIDEDATLATTVHTRHTYYPPTDNGDDCPPDPQLFTRSRKTSTVYPATNGEGQAATLETRYRYKFLRALQGATVGKGWLEAHEEDRLPLAGGDDRQRQYTRREYQDVPGDALQHGRMTLQTQILNGHQTKTEHAFTKSADLGDAVLNEVRTVTGFNHGEDLGNGAVRHVQKVNTLRHSRLINQPLLNFDDNDVQIAYEYDALRRVTKETVSPGGEFEAERLYTYTLVSQAGGEAVQTTKDVNGVMTRTVVDGLNRAVAQSRQDADNTDEKKRAAWRPTYAARYDELGNLIAETDFDWLDYPGQAPRELALAREMLFDAWGQQYCEIAVDKVRHYNRHDPIGTSILQGPTQTQWRESADGQLASGKTITWMTLFEEPTRVERFDTDGKSYSINLTLYDGLQRKAREVNARDEEKRFAYDVFDRLVDETLATDDVVHRDYAEHSSEDLPVLISVNGVVLGEQRFDGLGRMIESITGGRVRKFDFKPGQMKPSTVLTPSDQLIEYLYKPQLTEEPQMRQIVEKGIKADYRHDTRNARLMHCEEQGLALAREYFTHGKVKSETREYQGETHTMHYQTSLLGRELGYIDVLGGQQSYEYDTEGRLRQTTLGTTVATFDYDDLGRMYKTTTQEGDQYLETVLAFDDFDREVERTFNMGGTLQSLTQGYDVENAIVWKELRESAGLLRRETYLYDLRGRLYKYNCEGSLCPEDPYGKVINEQVFRFDALDNITRVNTAFAGGPNVAKYLFDEQDPAQLKSIENSHPDYPPLIELKYDPDGNLTLDDAGRTLAYDGLGRLISVELPAPIGEALDEHGNRVWDEGRRRFTADQQGNVIRVDVPSATRPVSDIEPMFGPEGEALSAVREAGGRLLWCPTVQDAETATYGYDPLDRLTSQQY</sequence>
<organism evidence="1 2">
    <name type="scientific">Pseudomonas putida</name>
    <name type="common">Arthrobacter siderocapsulatus</name>
    <dbReference type="NCBI Taxonomy" id="303"/>
    <lineage>
        <taxon>Bacteria</taxon>
        <taxon>Pseudomonadati</taxon>
        <taxon>Pseudomonadota</taxon>
        <taxon>Gammaproteobacteria</taxon>
        <taxon>Pseudomonadales</taxon>
        <taxon>Pseudomonadaceae</taxon>
        <taxon>Pseudomonas</taxon>
    </lineage>
</organism>
<evidence type="ECO:0008006" key="3">
    <source>
        <dbReference type="Google" id="ProtNLM"/>
    </source>
</evidence>
<feature type="non-terminal residue" evidence="1">
    <location>
        <position position="1"/>
    </location>
</feature>
<proteinExistence type="predicted"/>
<accession>A0AAW5HEM0</accession>